<evidence type="ECO:0000256" key="5">
    <source>
        <dbReference type="ARBA" id="ARBA00022692"/>
    </source>
</evidence>
<feature type="transmembrane region" description="Helical" evidence="8">
    <location>
        <begin position="160"/>
        <end position="183"/>
    </location>
</feature>
<dbReference type="PANTHER" id="PTHR32196:SF21">
    <property type="entry name" value="ABC TRANSPORTER PERMEASE PROTEIN YPHD-RELATED"/>
    <property type="match status" value="1"/>
</dbReference>
<dbReference type="EMBL" id="FXTO01000003">
    <property type="protein sequence ID" value="SMO48341.1"/>
    <property type="molecule type" value="Genomic_DNA"/>
</dbReference>
<feature type="transmembrane region" description="Helical" evidence="8">
    <location>
        <begin position="14"/>
        <end position="34"/>
    </location>
</feature>
<evidence type="ECO:0000256" key="6">
    <source>
        <dbReference type="ARBA" id="ARBA00022989"/>
    </source>
</evidence>
<dbReference type="Pfam" id="PF02653">
    <property type="entry name" value="BPD_transp_2"/>
    <property type="match status" value="1"/>
</dbReference>
<dbReference type="InterPro" id="IPR001851">
    <property type="entry name" value="ABC_transp_permease"/>
</dbReference>
<feature type="transmembrane region" description="Helical" evidence="8">
    <location>
        <begin position="68"/>
        <end position="87"/>
    </location>
</feature>
<evidence type="ECO:0000256" key="3">
    <source>
        <dbReference type="ARBA" id="ARBA00022475"/>
    </source>
</evidence>
<organism evidence="9 10">
    <name type="scientific">Thalassovita litoralis</name>
    <dbReference type="NCBI Taxonomy" id="1010611"/>
    <lineage>
        <taxon>Bacteria</taxon>
        <taxon>Pseudomonadati</taxon>
        <taxon>Pseudomonadota</taxon>
        <taxon>Alphaproteobacteria</taxon>
        <taxon>Rhodobacterales</taxon>
        <taxon>Roseobacteraceae</taxon>
        <taxon>Thalassovita</taxon>
    </lineage>
</organism>
<dbReference type="OrthoDB" id="7723490at2"/>
<evidence type="ECO:0000256" key="8">
    <source>
        <dbReference type="SAM" id="Phobius"/>
    </source>
</evidence>
<evidence type="ECO:0000313" key="10">
    <source>
        <dbReference type="Proteomes" id="UP000316030"/>
    </source>
</evidence>
<feature type="transmembrane region" description="Helical" evidence="8">
    <location>
        <begin position="40"/>
        <end position="61"/>
    </location>
</feature>
<reference evidence="9 10" key="1">
    <citation type="submission" date="2017-05" db="EMBL/GenBank/DDBJ databases">
        <authorList>
            <person name="Varghese N."/>
            <person name="Submissions S."/>
        </authorList>
    </citation>
    <scope>NUCLEOTIDE SEQUENCE [LARGE SCALE GENOMIC DNA]</scope>
    <source>
        <strain evidence="9 10">DSM 29506</strain>
    </source>
</reference>
<dbReference type="Proteomes" id="UP000316030">
    <property type="component" value="Unassembled WGS sequence"/>
</dbReference>
<evidence type="ECO:0000256" key="7">
    <source>
        <dbReference type="ARBA" id="ARBA00023136"/>
    </source>
</evidence>
<gene>
    <name evidence="9" type="ORF">SAMN06265173_103176</name>
</gene>
<dbReference type="GO" id="GO:0005886">
    <property type="term" value="C:plasma membrane"/>
    <property type="evidence" value="ECO:0007669"/>
    <property type="project" value="UniProtKB-SubCell"/>
</dbReference>
<dbReference type="GO" id="GO:0022857">
    <property type="term" value="F:transmembrane transporter activity"/>
    <property type="evidence" value="ECO:0007669"/>
    <property type="project" value="InterPro"/>
</dbReference>
<accession>A0A521BNL2</accession>
<evidence type="ECO:0000256" key="1">
    <source>
        <dbReference type="ARBA" id="ARBA00004651"/>
    </source>
</evidence>
<keyword evidence="6 8" id="KW-1133">Transmembrane helix</keyword>
<sequence>MLNLLRGRKLDQQIIVLILFILIFLSFAVFLPGFISAGNILTLVRSVSVLGILGLGMAIVVIGRGIDLSMIATLAVPAAWVMTLAGAGYPPVLAILAGLAFAIATGVLNGVLVAYAEIPALFATLAVGIGIAGIGQSGLFEYDIVAWPPALDSISWIGRGVILGIPYSILAFLAAALVVHIFLKKTRMGFFIYALGDNLLAARITGVRVRPIIILQYVMASVIALFAGLVLAASSANMDTRIFNLTWIYDVILVVVLGGIGLSGGRGGVWNVIIGTLLIGTIINGMTIMNVSFEGQNLVRGMVLLAALMTDSILNPRNEETAKQGDI</sequence>
<keyword evidence="3" id="KW-1003">Cell membrane</keyword>
<dbReference type="RefSeq" id="WP_142492211.1">
    <property type="nucleotide sequence ID" value="NZ_FXTO01000003.1"/>
</dbReference>
<feature type="transmembrane region" description="Helical" evidence="8">
    <location>
        <begin position="120"/>
        <end position="140"/>
    </location>
</feature>
<dbReference type="AlphaFoldDB" id="A0A521BNL2"/>
<dbReference type="PANTHER" id="PTHR32196">
    <property type="entry name" value="ABC TRANSPORTER PERMEASE PROTEIN YPHD-RELATED-RELATED"/>
    <property type="match status" value="1"/>
</dbReference>
<keyword evidence="10" id="KW-1185">Reference proteome</keyword>
<evidence type="ECO:0000256" key="2">
    <source>
        <dbReference type="ARBA" id="ARBA00022448"/>
    </source>
</evidence>
<feature type="transmembrane region" description="Helical" evidence="8">
    <location>
        <begin position="93"/>
        <end position="113"/>
    </location>
</feature>
<keyword evidence="5 8" id="KW-0812">Transmembrane</keyword>
<protein>
    <submittedName>
        <fullName evidence="9">Monosaccharide ABC transporter membrane protein, CUT2 family</fullName>
    </submittedName>
</protein>
<name>A0A521BNL2_9RHOB</name>
<proteinExistence type="predicted"/>
<feature type="transmembrane region" description="Helical" evidence="8">
    <location>
        <begin position="212"/>
        <end position="233"/>
    </location>
</feature>
<keyword evidence="2" id="KW-0813">Transport</keyword>
<evidence type="ECO:0000256" key="4">
    <source>
        <dbReference type="ARBA" id="ARBA00022519"/>
    </source>
</evidence>
<evidence type="ECO:0000313" key="9">
    <source>
        <dbReference type="EMBL" id="SMO48341.1"/>
    </source>
</evidence>
<comment type="subcellular location">
    <subcellularLocation>
        <location evidence="1">Cell membrane</location>
        <topology evidence="1">Multi-pass membrane protein</topology>
    </subcellularLocation>
</comment>
<feature type="transmembrane region" description="Helical" evidence="8">
    <location>
        <begin position="245"/>
        <end position="263"/>
    </location>
</feature>
<keyword evidence="4" id="KW-0997">Cell inner membrane</keyword>
<dbReference type="CDD" id="cd06579">
    <property type="entry name" value="TM_PBP1_transp_AraH_like"/>
    <property type="match status" value="1"/>
</dbReference>
<keyword evidence="7 8" id="KW-0472">Membrane</keyword>
<feature type="transmembrane region" description="Helical" evidence="8">
    <location>
        <begin position="269"/>
        <end position="293"/>
    </location>
</feature>